<dbReference type="Proteomes" id="UP000217199">
    <property type="component" value="Unassembled WGS sequence"/>
</dbReference>
<feature type="domain" description="SET" evidence="5">
    <location>
        <begin position="7"/>
        <end position="253"/>
    </location>
</feature>
<dbReference type="InParanoid" id="A0A286UBF7"/>
<dbReference type="InterPro" id="IPR046341">
    <property type="entry name" value="SET_dom_sf"/>
</dbReference>
<dbReference type="InterPro" id="IPR001214">
    <property type="entry name" value="SET_dom"/>
</dbReference>
<dbReference type="AlphaFoldDB" id="A0A286UBF7"/>
<accession>A0A286UBF7</accession>
<dbReference type="PROSITE" id="PS01360">
    <property type="entry name" value="ZF_MYND_1"/>
    <property type="match status" value="1"/>
</dbReference>
<evidence type="ECO:0000256" key="3">
    <source>
        <dbReference type="ARBA" id="ARBA00022833"/>
    </source>
</evidence>
<dbReference type="InterPro" id="IPR050869">
    <property type="entry name" value="H3K4_H4K5_MeTrfase"/>
</dbReference>
<evidence type="ECO:0000259" key="5">
    <source>
        <dbReference type="PROSITE" id="PS50280"/>
    </source>
</evidence>
<keyword evidence="8" id="KW-1185">Reference proteome</keyword>
<keyword evidence="1" id="KW-0479">Metal-binding</keyword>
<dbReference type="InterPro" id="IPR002893">
    <property type="entry name" value="Znf_MYND"/>
</dbReference>
<dbReference type="GO" id="GO:0008270">
    <property type="term" value="F:zinc ion binding"/>
    <property type="evidence" value="ECO:0007669"/>
    <property type="project" value="UniProtKB-KW"/>
</dbReference>
<protein>
    <submittedName>
        <fullName evidence="7">SET domain-containing</fullName>
    </submittedName>
</protein>
<dbReference type="EMBL" id="NBII01000007">
    <property type="protein sequence ID" value="PAV16913.1"/>
    <property type="molecule type" value="Genomic_DNA"/>
</dbReference>
<dbReference type="Pfam" id="PF00856">
    <property type="entry name" value="SET"/>
    <property type="match status" value="1"/>
</dbReference>
<keyword evidence="2 4" id="KW-0863">Zinc-finger</keyword>
<dbReference type="OrthoDB" id="5945798at2759"/>
<evidence type="ECO:0000313" key="7">
    <source>
        <dbReference type="EMBL" id="PAV16913.1"/>
    </source>
</evidence>
<evidence type="ECO:0000256" key="4">
    <source>
        <dbReference type="PROSITE-ProRule" id="PRU00134"/>
    </source>
</evidence>
<evidence type="ECO:0000256" key="1">
    <source>
        <dbReference type="ARBA" id="ARBA00022723"/>
    </source>
</evidence>
<name>A0A286UBF7_9AGAM</name>
<dbReference type="Pfam" id="PF01753">
    <property type="entry name" value="zf-MYND"/>
    <property type="match status" value="1"/>
</dbReference>
<evidence type="ECO:0000256" key="2">
    <source>
        <dbReference type="ARBA" id="ARBA00022771"/>
    </source>
</evidence>
<comment type="caution">
    <text evidence="7">The sequence shown here is derived from an EMBL/GenBank/DDBJ whole genome shotgun (WGS) entry which is preliminary data.</text>
</comment>
<feature type="domain" description="MYND-type" evidence="6">
    <location>
        <begin position="52"/>
        <end position="92"/>
    </location>
</feature>
<dbReference type="SUPFAM" id="SSF144232">
    <property type="entry name" value="HIT/MYND zinc finger-like"/>
    <property type="match status" value="1"/>
</dbReference>
<dbReference type="Gene3D" id="6.10.140.2220">
    <property type="match status" value="1"/>
</dbReference>
<dbReference type="CDD" id="cd20071">
    <property type="entry name" value="SET_SMYD"/>
    <property type="match status" value="1"/>
</dbReference>
<dbReference type="Gene3D" id="1.10.220.160">
    <property type="match status" value="1"/>
</dbReference>
<dbReference type="PANTHER" id="PTHR12197:SF251">
    <property type="entry name" value="EG:BACR7C10.4 PROTEIN"/>
    <property type="match status" value="1"/>
</dbReference>
<reference evidence="7 8" key="1">
    <citation type="journal article" date="2017" name="Mol. Ecol.">
        <title>Comparative and population genomic landscape of Phellinus noxius: A hypervariable fungus causing root rot in trees.</title>
        <authorList>
            <person name="Chung C.L."/>
            <person name="Lee T.J."/>
            <person name="Akiba M."/>
            <person name="Lee H.H."/>
            <person name="Kuo T.H."/>
            <person name="Liu D."/>
            <person name="Ke H.M."/>
            <person name="Yokoi T."/>
            <person name="Roa M.B."/>
            <person name="Lu M.J."/>
            <person name="Chang Y.Y."/>
            <person name="Ann P.J."/>
            <person name="Tsai J.N."/>
            <person name="Chen C.Y."/>
            <person name="Tzean S.S."/>
            <person name="Ota Y."/>
            <person name="Hattori T."/>
            <person name="Sahashi N."/>
            <person name="Liou R.F."/>
            <person name="Kikuchi T."/>
            <person name="Tsai I.J."/>
        </authorList>
    </citation>
    <scope>NUCLEOTIDE SEQUENCE [LARGE SCALE GENOMIC DNA]</scope>
    <source>
        <strain evidence="7 8">FFPRI411160</strain>
    </source>
</reference>
<gene>
    <name evidence="7" type="ORF">PNOK_0697700</name>
</gene>
<dbReference type="PROSITE" id="PS50865">
    <property type="entry name" value="ZF_MYND_2"/>
    <property type="match status" value="1"/>
</dbReference>
<dbReference type="GO" id="GO:0005634">
    <property type="term" value="C:nucleus"/>
    <property type="evidence" value="ECO:0007669"/>
    <property type="project" value="TreeGrafter"/>
</dbReference>
<dbReference type="PANTHER" id="PTHR12197">
    <property type="entry name" value="HISTONE-LYSINE N-METHYLTRANSFERASE SMYD"/>
    <property type="match status" value="1"/>
</dbReference>
<sequence length="437" mass="49657">MVESWDTNVYLSPHETARNQCRAKRKIPLGTTIIKDKALSAVLIPSEKGKRCDNCFKFKQSLLKRCSGCAEYWYCGSPCQTKHWKKGHRHMCKKIPKHQASIDFQASPPHKQLDGILLSHLLAGYRDRLIEDNTFLDNKEDDFADPFATFKSLLPLSTETEEEIPPLIIPVGSNIDTSVLKRLYSRFRNNNFLVHSHLNGIAHGIFPLASRLLNHSCIPNAAVSYSLDPEGISMSVIAISDIEPDDEIVIPYFDPALPYSTRRSICSLEYGFECTCRNCSFFKTIGEIPLPPEVSSSENQRIEEQLLPYAFPDAQNICLPRDALLFDLPRNLYPILHEKYLPSISSTFTNASHDRQYELALRSGMILLGLYFIVYPPKYPQIGVQCLEIAKTAWNASTLEEEGELANQTCGKHRIIFSPGLNAQRLYFYFTVQYSYT</sequence>
<dbReference type="PROSITE" id="PS50280">
    <property type="entry name" value="SET"/>
    <property type="match status" value="1"/>
</dbReference>
<dbReference type="Gene3D" id="2.170.270.10">
    <property type="entry name" value="SET domain"/>
    <property type="match status" value="1"/>
</dbReference>
<keyword evidence="3" id="KW-0862">Zinc</keyword>
<evidence type="ECO:0000313" key="8">
    <source>
        <dbReference type="Proteomes" id="UP000217199"/>
    </source>
</evidence>
<proteinExistence type="predicted"/>
<dbReference type="SUPFAM" id="SSF82199">
    <property type="entry name" value="SET domain"/>
    <property type="match status" value="1"/>
</dbReference>
<dbReference type="STRING" id="2282107.A0A286UBF7"/>
<evidence type="ECO:0000259" key="6">
    <source>
        <dbReference type="PROSITE" id="PS50865"/>
    </source>
</evidence>
<organism evidence="7 8">
    <name type="scientific">Pyrrhoderma noxium</name>
    <dbReference type="NCBI Taxonomy" id="2282107"/>
    <lineage>
        <taxon>Eukaryota</taxon>
        <taxon>Fungi</taxon>
        <taxon>Dikarya</taxon>
        <taxon>Basidiomycota</taxon>
        <taxon>Agaricomycotina</taxon>
        <taxon>Agaricomycetes</taxon>
        <taxon>Hymenochaetales</taxon>
        <taxon>Hymenochaetaceae</taxon>
        <taxon>Pyrrhoderma</taxon>
    </lineage>
</organism>